<evidence type="ECO:0000313" key="2">
    <source>
        <dbReference type="Proteomes" id="UP000229030"/>
    </source>
</evidence>
<dbReference type="AlphaFoldDB" id="A0A2M7DDJ0"/>
<proteinExistence type="predicted"/>
<name>A0A2M7DDJ0_9BACT</name>
<dbReference type="Pfam" id="PF10706">
    <property type="entry name" value="Aminoglyc_resit"/>
    <property type="match status" value="1"/>
</dbReference>
<organism evidence="1 2">
    <name type="scientific">bacterium (Candidatus Gribaldobacteria) CG02_land_8_20_14_3_00_41_15</name>
    <dbReference type="NCBI Taxonomy" id="2014270"/>
    <lineage>
        <taxon>Bacteria</taxon>
        <taxon>Candidatus Gribaldobacteria</taxon>
    </lineage>
</organism>
<dbReference type="Proteomes" id="UP000229030">
    <property type="component" value="Unassembled WGS sequence"/>
</dbReference>
<gene>
    <name evidence="1" type="ORF">COS21_02675</name>
</gene>
<dbReference type="EMBL" id="PETV01000072">
    <property type="protein sequence ID" value="PIV46934.1"/>
    <property type="molecule type" value="Genomic_DNA"/>
</dbReference>
<evidence type="ECO:0008006" key="3">
    <source>
        <dbReference type="Google" id="ProtNLM"/>
    </source>
</evidence>
<sequence length="179" mass="20604">MTSVLKLVVNKLDKLRIPYVLTGGLAVSYWGAPRTTHDIDIIIEIDSSKTASIIRAFDKEFYVSREEIESMLSHGRSFNLIHHKTGIKIDFWLVDKKDPHKVLEFSRALKKKIFGQTISIIAPEDLIIVKLKWCQDGESFRHLEDVKSVLRISKVDTAYIKQWAHKQGTLEIFNQISLI</sequence>
<accession>A0A2M7DDJ0</accession>
<protein>
    <recommendedName>
        <fullName evidence="3">Nucleotidyltransferase</fullName>
    </recommendedName>
</protein>
<dbReference type="InterPro" id="IPR019646">
    <property type="entry name" value="Aminoglyc_AdlTrfase"/>
</dbReference>
<dbReference type="SUPFAM" id="SSF81301">
    <property type="entry name" value="Nucleotidyltransferase"/>
    <property type="match status" value="1"/>
</dbReference>
<dbReference type="Gene3D" id="3.30.460.40">
    <property type="match status" value="1"/>
</dbReference>
<evidence type="ECO:0000313" key="1">
    <source>
        <dbReference type="EMBL" id="PIV46934.1"/>
    </source>
</evidence>
<dbReference type="InterPro" id="IPR043519">
    <property type="entry name" value="NT_sf"/>
</dbReference>
<reference evidence="2" key="1">
    <citation type="submission" date="2017-09" db="EMBL/GenBank/DDBJ databases">
        <title>Depth-based differentiation of microbial function through sediment-hosted aquifers and enrichment of novel symbionts in the deep terrestrial subsurface.</title>
        <authorList>
            <person name="Probst A.J."/>
            <person name="Ladd B."/>
            <person name="Jarett J.K."/>
            <person name="Geller-Mcgrath D.E."/>
            <person name="Sieber C.M.K."/>
            <person name="Emerson J.B."/>
            <person name="Anantharaman K."/>
            <person name="Thomas B.C."/>
            <person name="Malmstrom R."/>
            <person name="Stieglmeier M."/>
            <person name="Klingl A."/>
            <person name="Woyke T."/>
            <person name="Ryan C.M."/>
            <person name="Banfield J.F."/>
        </authorList>
    </citation>
    <scope>NUCLEOTIDE SEQUENCE [LARGE SCALE GENOMIC DNA]</scope>
</reference>
<comment type="caution">
    <text evidence="1">The sequence shown here is derived from an EMBL/GenBank/DDBJ whole genome shotgun (WGS) entry which is preliminary data.</text>
</comment>